<dbReference type="SUPFAM" id="SSF52172">
    <property type="entry name" value="CheY-like"/>
    <property type="match status" value="1"/>
</dbReference>
<dbReference type="RefSeq" id="WP_340348145.1">
    <property type="nucleotide sequence ID" value="NZ_JBBKZT010000034.1"/>
</dbReference>
<dbReference type="PANTHER" id="PTHR44591">
    <property type="entry name" value="STRESS RESPONSE REGULATOR PROTEIN 1"/>
    <property type="match status" value="1"/>
</dbReference>
<keyword evidence="1 2" id="KW-0597">Phosphoprotein</keyword>
<dbReference type="InterPro" id="IPR011006">
    <property type="entry name" value="CheY-like_superfamily"/>
</dbReference>
<reference evidence="4 5" key="1">
    <citation type="submission" date="2024-03" db="EMBL/GenBank/DDBJ databases">
        <title>Novel species of the genus Variovorax.</title>
        <authorList>
            <person name="Liu Q."/>
            <person name="Xin Y.-H."/>
        </authorList>
    </citation>
    <scope>NUCLEOTIDE SEQUENCE [LARGE SCALE GENOMIC DNA]</scope>
    <source>
        <strain evidence="4 5">KACC 18900</strain>
    </source>
</reference>
<accession>A0ABU8WXU1</accession>
<sequence length="126" mass="13403">MVEPGLLIAVVDDDSPVRTMLARVLRLANFRVADFSSGEHFLAALELQAAACAIVDVQMPGLSGFEVLARMRAANIHVPVILITASDDEALDRVAMAATAMRLLRKPFSSTELLAAIAVATCVQTP</sequence>
<dbReference type="SMART" id="SM00448">
    <property type="entry name" value="REC"/>
    <property type="match status" value="1"/>
</dbReference>
<keyword evidence="5" id="KW-1185">Reference proteome</keyword>
<dbReference type="Proteomes" id="UP001385892">
    <property type="component" value="Unassembled WGS sequence"/>
</dbReference>
<name>A0ABU8WXU1_9BURK</name>
<feature type="modified residue" description="4-aspartylphosphate" evidence="2">
    <location>
        <position position="56"/>
    </location>
</feature>
<protein>
    <submittedName>
        <fullName evidence="4">Response regulator</fullName>
    </submittedName>
</protein>
<evidence type="ECO:0000256" key="2">
    <source>
        <dbReference type="PROSITE-ProRule" id="PRU00169"/>
    </source>
</evidence>
<dbReference type="PROSITE" id="PS50110">
    <property type="entry name" value="RESPONSE_REGULATORY"/>
    <property type="match status" value="1"/>
</dbReference>
<evidence type="ECO:0000259" key="3">
    <source>
        <dbReference type="PROSITE" id="PS50110"/>
    </source>
</evidence>
<proteinExistence type="predicted"/>
<gene>
    <name evidence="4" type="ORF">WKW82_36785</name>
</gene>
<dbReference type="InterPro" id="IPR001789">
    <property type="entry name" value="Sig_transdc_resp-reg_receiver"/>
</dbReference>
<organism evidence="4 5">
    <name type="scientific">Variovorax rhizosphaerae</name>
    <dbReference type="NCBI Taxonomy" id="1836200"/>
    <lineage>
        <taxon>Bacteria</taxon>
        <taxon>Pseudomonadati</taxon>
        <taxon>Pseudomonadota</taxon>
        <taxon>Betaproteobacteria</taxon>
        <taxon>Burkholderiales</taxon>
        <taxon>Comamonadaceae</taxon>
        <taxon>Variovorax</taxon>
    </lineage>
</organism>
<dbReference type="Gene3D" id="3.40.50.2300">
    <property type="match status" value="1"/>
</dbReference>
<evidence type="ECO:0000313" key="4">
    <source>
        <dbReference type="EMBL" id="MEJ8852234.1"/>
    </source>
</evidence>
<feature type="domain" description="Response regulatory" evidence="3">
    <location>
        <begin position="7"/>
        <end position="121"/>
    </location>
</feature>
<comment type="caution">
    <text evidence="4">The sequence shown here is derived from an EMBL/GenBank/DDBJ whole genome shotgun (WGS) entry which is preliminary data.</text>
</comment>
<dbReference type="Pfam" id="PF00072">
    <property type="entry name" value="Response_reg"/>
    <property type="match status" value="1"/>
</dbReference>
<dbReference type="EMBL" id="JBBKZT010000034">
    <property type="protein sequence ID" value="MEJ8852234.1"/>
    <property type="molecule type" value="Genomic_DNA"/>
</dbReference>
<dbReference type="PANTHER" id="PTHR44591:SF25">
    <property type="entry name" value="CHEMOTAXIS TWO-COMPONENT RESPONSE REGULATOR"/>
    <property type="match status" value="1"/>
</dbReference>
<evidence type="ECO:0000256" key="1">
    <source>
        <dbReference type="ARBA" id="ARBA00022553"/>
    </source>
</evidence>
<dbReference type="InterPro" id="IPR050595">
    <property type="entry name" value="Bact_response_regulator"/>
</dbReference>
<evidence type="ECO:0000313" key="5">
    <source>
        <dbReference type="Proteomes" id="UP001385892"/>
    </source>
</evidence>